<accession>A0A1B7W6Z1</accession>
<feature type="transmembrane region" description="Helical" evidence="1">
    <location>
        <begin position="43"/>
        <end position="67"/>
    </location>
</feature>
<feature type="transmembrane region" description="Helical" evidence="1">
    <location>
        <begin position="163"/>
        <end position="181"/>
    </location>
</feature>
<keyword evidence="1" id="KW-0812">Transmembrane</keyword>
<protein>
    <submittedName>
        <fullName evidence="2">Uncharacterized protein</fullName>
    </submittedName>
</protein>
<comment type="caution">
    <text evidence="2">The sequence shown here is derived from an EMBL/GenBank/DDBJ whole genome shotgun (WGS) entry which is preliminary data.</text>
</comment>
<keyword evidence="1" id="KW-1133">Transmembrane helix</keyword>
<name>A0A1B7W6Z1_APHFL</name>
<dbReference type="AlphaFoldDB" id="A0A1B7W6Z1"/>
<sequence length="231" mass="24558">MCVGSVFGAVTWAFWMQTIVALFNSLTPGLSLAQNYSFAAQYQYWGAAFYVPYAIEFLCLSVAKLLVLHRMADFAVPKSDGLSRRLAVGGRVVMAAVVVGNVVGLCGNVAAAVLHKQVGDLANAAAAAFAANSTEAAIAIDAQADQKNTVTLDASSVQRFCEVAVLLIIILAFAVVGIACARRVSSALRLHDLNDEHVEAVGRQLRRKIVGTAVFVFVTFLLRAVFSTMNA</sequence>
<feature type="non-terminal residue" evidence="2">
    <location>
        <position position="231"/>
    </location>
</feature>
<evidence type="ECO:0000256" key="1">
    <source>
        <dbReference type="SAM" id="Phobius"/>
    </source>
</evidence>
<evidence type="ECO:0000313" key="3">
    <source>
        <dbReference type="Proteomes" id="UP000092093"/>
    </source>
</evidence>
<feature type="transmembrane region" description="Helical" evidence="1">
    <location>
        <begin position="88"/>
        <end position="114"/>
    </location>
</feature>
<dbReference type="EMBL" id="LJOW01000690">
    <property type="protein sequence ID" value="OBQ32931.1"/>
    <property type="molecule type" value="Genomic_DNA"/>
</dbReference>
<keyword evidence="1" id="KW-0472">Membrane</keyword>
<gene>
    <name evidence="2" type="ORF">AN484_27570</name>
</gene>
<feature type="transmembrane region" description="Helical" evidence="1">
    <location>
        <begin position="209"/>
        <end position="226"/>
    </location>
</feature>
<evidence type="ECO:0000313" key="2">
    <source>
        <dbReference type="EMBL" id="OBQ32931.1"/>
    </source>
</evidence>
<dbReference type="Proteomes" id="UP000092093">
    <property type="component" value="Unassembled WGS sequence"/>
</dbReference>
<proteinExistence type="predicted"/>
<organism evidence="2 3">
    <name type="scientific">Aphanizomenon flos-aquae WA102</name>
    <dbReference type="NCBI Taxonomy" id="1710896"/>
    <lineage>
        <taxon>Bacteria</taxon>
        <taxon>Bacillati</taxon>
        <taxon>Cyanobacteriota</taxon>
        <taxon>Cyanophyceae</taxon>
        <taxon>Nostocales</taxon>
        <taxon>Aphanizomenonaceae</taxon>
        <taxon>Aphanizomenon</taxon>
    </lineage>
</organism>
<reference evidence="2 3" key="1">
    <citation type="submission" date="2015-09" db="EMBL/GenBank/DDBJ databases">
        <title>Aphanizomenon flos-aquae WA102.</title>
        <authorList>
            <person name="Driscoll C."/>
        </authorList>
    </citation>
    <scope>NUCLEOTIDE SEQUENCE [LARGE SCALE GENOMIC DNA]</scope>
    <source>
        <strain evidence="2">WA102</strain>
    </source>
</reference>